<dbReference type="InterPro" id="IPR021820">
    <property type="entry name" value="S-locus_recpt_kinase_C"/>
</dbReference>
<evidence type="ECO:0000313" key="6">
    <source>
        <dbReference type="EMBL" id="KAK7848587.1"/>
    </source>
</evidence>
<dbReference type="AlphaFoldDB" id="A0AAW0LAW0"/>
<dbReference type="Pfam" id="PF11883">
    <property type="entry name" value="DUF3403"/>
    <property type="match status" value="1"/>
</dbReference>
<evidence type="ECO:0000313" key="7">
    <source>
        <dbReference type="Proteomes" id="UP000237347"/>
    </source>
</evidence>
<feature type="transmembrane region" description="Helical" evidence="4">
    <location>
        <begin position="122"/>
        <end position="140"/>
    </location>
</feature>
<dbReference type="SUPFAM" id="SSF56112">
    <property type="entry name" value="Protein kinase-like (PK-like)"/>
    <property type="match status" value="1"/>
</dbReference>
<proteinExistence type="predicted"/>
<feature type="transmembrane region" description="Helical" evidence="4">
    <location>
        <begin position="155"/>
        <end position="175"/>
    </location>
</feature>
<name>A0AAW0LAW0_QUESU</name>
<keyword evidence="4" id="KW-1133">Transmembrane helix</keyword>
<evidence type="ECO:0000256" key="1">
    <source>
        <dbReference type="ARBA" id="ARBA00022729"/>
    </source>
</evidence>
<sequence length="568" mass="64908">MDSVYLNGFNFVDSQDGNFYLTFAYEDKALSYFALNSQGNLVLKYMSNGFKDVVWSALHSECDVYGKCGAFGTCDPKNTPICSCFQGFEPNNLEEWNQGNWTSGCSHYPQLPMIRKLVSKTLFLKLFCTIFFFEQALYFLLPPSFTDKVGDVKKIVTITVITGTIFLSICTYLLWRRMANLKGRKKKAKEILLFNRAEAQPKFHGEKVQLTSWKSHSVPSIGSFSCGIQPPSLVQVFIWKDGSPHWRSGPWNSRIFIGIPEMNSVFHDGFSVVDDKNGTISLSFSYVINSLFHYVLTTEGDLVERYWDSEKDDWRIVWNAVISECDVYGTCGAFGSCNSRTSPICSCLPGFEPKNTEEWNRGNWTNNVRDMKIIVTITVIIATLFISISTYFLWRWMTKQKARKTKAKEILFFNKGEARQKYHNDNLNEVRVQELPLFNFEKLASATNNFHLSNNLGQGGFGPVYRVWKLWNVDNIVALIDPMIFEPCFKMEILRCIHVGLLCVQDFAKERPTISFVISMLKSEIIDLTRPKQPAFTERENALYTVSSQSSQSKCSINNVTVTVVEGR</sequence>
<reference evidence="6 7" key="1">
    <citation type="journal article" date="2018" name="Sci. Data">
        <title>The draft genome sequence of cork oak.</title>
        <authorList>
            <person name="Ramos A.M."/>
            <person name="Usie A."/>
            <person name="Barbosa P."/>
            <person name="Barros P.M."/>
            <person name="Capote T."/>
            <person name="Chaves I."/>
            <person name="Simoes F."/>
            <person name="Abreu I."/>
            <person name="Carrasquinho I."/>
            <person name="Faro C."/>
            <person name="Guimaraes J.B."/>
            <person name="Mendonca D."/>
            <person name="Nobrega F."/>
            <person name="Rodrigues L."/>
            <person name="Saibo N.J.M."/>
            <person name="Varela M.C."/>
            <person name="Egas C."/>
            <person name="Matos J."/>
            <person name="Miguel C.M."/>
            <person name="Oliveira M.M."/>
            <person name="Ricardo C.P."/>
            <person name="Goncalves S."/>
        </authorList>
    </citation>
    <scope>NUCLEOTIDE SEQUENCE [LARGE SCALE GENOMIC DNA]</scope>
    <source>
        <strain evidence="7">cv. HL8</strain>
    </source>
</reference>
<protein>
    <submittedName>
        <fullName evidence="6">G-type lectin s-receptor-like serine/threonine-protein kinase</fullName>
    </submittedName>
</protein>
<dbReference type="CDD" id="cd00054">
    <property type="entry name" value="EGF_CA"/>
    <property type="match status" value="1"/>
</dbReference>
<dbReference type="GO" id="GO:0048544">
    <property type="term" value="P:recognition of pollen"/>
    <property type="evidence" value="ECO:0007669"/>
    <property type="project" value="InterPro"/>
</dbReference>
<dbReference type="Pfam" id="PF00954">
    <property type="entry name" value="S_locus_glycop"/>
    <property type="match status" value="2"/>
</dbReference>
<evidence type="ECO:0000256" key="3">
    <source>
        <dbReference type="PROSITE-ProRule" id="PRU00076"/>
    </source>
</evidence>
<keyword evidence="3" id="KW-0245">EGF-like domain</keyword>
<dbReference type="InterPro" id="IPR011009">
    <property type="entry name" value="Kinase-like_dom_sf"/>
</dbReference>
<feature type="transmembrane region" description="Helical" evidence="4">
    <location>
        <begin position="373"/>
        <end position="394"/>
    </location>
</feature>
<keyword evidence="7" id="KW-1185">Reference proteome</keyword>
<dbReference type="Gene3D" id="3.30.200.20">
    <property type="entry name" value="Phosphorylase Kinase, domain 1"/>
    <property type="match status" value="1"/>
</dbReference>
<dbReference type="PANTHER" id="PTHR32444">
    <property type="entry name" value="BULB-TYPE LECTIN DOMAIN-CONTAINING PROTEIN"/>
    <property type="match status" value="1"/>
</dbReference>
<dbReference type="InterPro" id="IPR000858">
    <property type="entry name" value="S_locus_glycoprot_dom"/>
</dbReference>
<comment type="caution">
    <text evidence="3">Lacks conserved residue(s) required for the propagation of feature annotation.</text>
</comment>
<gene>
    <name evidence="6" type="ORF">CFP56_004676</name>
</gene>
<evidence type="ECO:0000259" key="5">
    <source>
        <dbReference type="PROSITE" id="PS50026"/>
    </source>
</evidence>
<dbReference type="PANTHER" id="PTHR32444:SF198">
    <property type="entry name" value="BULB-TYPE LECTIN DOMAIN-CONTAINING PROTEIN"/>
    <property type="match status" value="1"/>
</dbReference>
<keyword evidence="4" id="KW-0472">Membrane</keyword>
<accession>A0AAW0LAW0</accession>
<dbReference type="InterPro" id="IPR000742">
    <property type="entry name" value="EGF"/>
</dbReference>
<keyword evidence="1" id="KW-0732">Signal</keyword>
<feature type="domain" description="EGF-like" evidence="5">
    <location>
        <begin position="321"/>
        <end position="357"/>
    </location>
</feature>
<dbReference type="GO" id="GO:0004674">
    <property type="term" value="F:protein serine/threonine kinase activity"/>
    <property type="evidence" value="ECO:0007669"/>
    <property type="project" value="InterPro"/>
</dbReference>
<evidence type="ECO:0000256" key="2">
    <source>
        <dbReference type="ARBA" id="ARBA00023157"/>
    </source>
</evidence>
<dbReference type="Proteomes" id="UP000237347">
    <property type="component" value="Unassembled WGS sequence"/>
</dbReference>
<keyword evidence="4" id="KW-0812">Transmembrane</keyword>
<organism evidence="6 7">
    <name type="scientific">Quercus suber</name>
    <name type="common">Cork oak</name>
    <dbReference type="NCBI Taxonomy" id="58331"/>
    <lineage>
        <taxon>Eukaryota</taxon>
        <taxon>Viridiplantae</taxon>
        <taxon>Streptophyta</taxon>
        <taxon>Embryophyta</taxon>
        <taxon>Tracheophyta</taxon>
        <taxon>Spermatophyta</taxon>
        <taxon>Magnoliopsida</taxon>
        <taxon>eudicotyledons</taxon>
        <taxon>Gunneridae</taxon>
        <taxon>Pentapetalae</taxon>
        <taxon>rosids</taxon>
        <taxon>fabids</taxon>
        <taxon>Fagales</taxon>
        <taxon>Fagaceae</taxon>
        <taxon>Quercus</taxon>
    </lineage>
</organism>
<dbReference type="PROSITE" id="PS50026">
    <property type="entry name" value="EGF_3"/>
    <property type="match status" value="1"/>
</dbReference>
<keyword evidence="2" id="KW-1015">Disulfide bond</keyword>
<evidence type="ECO:0000256" key="4">
    <source>
        <dbReference type="SAM" id="Phobius"/>
    </source>
</evidence>
<dbReference type="EMBL" id="PKMF04000125">
    <property type="protein sequence ID" value="KAK7848587.1"/>
    <property type="molecule type" value="Genomic_DNA"/>
</dbReference>
<comment type="caution">
    <text evidence="6">The sequence shown here is derived from an EMBL/GenBank/DDBJ whole genome shotgun (WGS) entry which is preliminary data.</text>
</comment>